<accession>M4VC99</accession>
<dbReference type="eggNOG" id="ENOG503198A">
    <property type="taxonomic scope" value="Bacteria"/>
</dbReference>
<organism evidence="3 4">
    <name type="scientific">Pseudobdellovibrio exovorus JSS</name>
    <dbReference type="NCBI Taxonomy" id="1184267"/>
    <lineage>
        <taxon>Bacteria</taxon>
        <taxon>Pseudomonadati</taxon>
        <taxon>Bdellovibrionota</taxon>
        <taxon>Bdellovibrionia</taxon>
        <taxon>Bdellovibrionales</taxon>
        <taxon>Pseudobdellovibrionaceae</taxon>
        <taxon>Pseudobdellovibrio</taxon>
    </lineage>
</organism>
<dbReference type="OrthoDB" id="5292647at2"/>
<dbReference type="EMBL" id="CP003537">
    <property type="protein sequence ID" value="AGH95661.1"/>
    <property type="molecule type" value="Genomic_DNA"/>
</dbReference>
<dbReference type="RefSeq" id="WP_015470151.1">
    <property type="nucleotide sequence ID" value="NC_020813.1"/>
</dbReference>
<keyword evidence="4" id="KW-1185">Reference proteome</keyword>
<keyword evidence="2" id="KW-0732">Signal</keyword>
<evidence type="ECO:0000256" key="1">
    <source>
        <dbReference type="SAM" id="Coils"/>
    </source>
</evidence>
<dbReference type="Proteomes" id="UP000012040">
    <property type="component" value="Chromosome"/>
</dbReference>
<dbReference type="STRING" id="1184267.A11Q_1445"/>
<evidence type="ECO:0000313" key="3">
    <source>
        <dbReference type="EMBL" id="AGH95661.1"/>
    </source>
</evidence>
<reference evidence="3 4" key="1">
    <citation type="journal article" date="2013" name="ISME J.">
        <title>By their genes ye shall know them: genomic signatures of predatory bacteria.</title>
        <authorList>
            <person name="Pasternak Z."/>
            <person name="Pietrokovski S."/>
            <person name="Rotem O."/>
            <person name="Gophna U."/>
            <person name="Lurie-Weinberger M.N."/>
            <person name="Jurkevitch E."/>
        </authorList>
    </citation>
    <scope>NUCLEOTIDE SEQUENCE [LARGE SCALE GENOMIC DNA]</scope>
    <source>
        <strain evidence="3 4">JSS</strain>
    </source>
</reference>
<evidence type="ECO:0000256" key="2">
    <source>
        <dbReference type="SAM" id="SignalP"/>
    </source>
</evidence>
<dbReference type="PATRIC" id="fig|1184267.3.peg.1464"/>
<feature type="chain" id="PRO_5004060197" evidence="2">
    <location>
        <begin position="28"/>
        <end position="313"/>
    </location>
</feature>
<sequence length="313" mass="36131">MARTSLGLAVTCAWVFASVLCTTRAMAFPQIQEWQAKPLVVYDNKREVTLKKALQLKSPFAVVTANEDSLGLVVNSFDHIRVYPKSKIQVPDFENEHGLVSDLYLLDGKIRLTSTFRGVNKQYVALNLKTPFFEFRPESLVDMVVELNMKVPSIEIWVLEGTLPLKFFEYEKNFNLKAGEKIRFIGELNDEKSAIRYDYLLNDRKVPKGKATDVELFSVDEFLKEERLAKQAADAKRKELLRQEQERQKKKKAHEASFLCKNPFGQKDQCSWRLEGGKCFRQRCNVSGQWGDKTERPINGQCKKEFHVTQCDY</sequence>
<proteinExistence type="predicted"/>
<dbReference type="AlphaFoldDB" id="M4VC99"/>
<name>M4VC99_9BACT</name>
<gene>
    <name evidence="3" type="ORF">A11Q_1445</name>
</gene>
<evidence type="ECO:0000313" key="4">
    <source>
        <dbReference type="Proteomes" id="UP000012040"/>
    </source>
</evidence>
<feature type="coiled-coil region" evidence="1">
    <location>
        <begin position="223"/>
        <end position="253"/>
    </location>
</feature>
<keyword evidence="1" id="KW-0175">Coiled coil</keyword>
<dbReference type="KEGG" id="bex:A11Q_1445"/>
<protein>
    <submittedName>
        <fullName evidence="3">Uncharacterized protein</fullName>
    </submittedName>
</protein>
<dbReference type="HOGENOM" id="CLU_905067_0_0_7"/>
<feature type="signal peptide" evidence="2">
    <location>
        <begin position="1"/>
        <end position="27"/>
    </location>
</feature>